<evidence type="ECO:0000259" key="3">
    <source>
        <dbReference type="Pfam" id="PF13193"/>
    </source>
</evidence>
<comment type="similarity">
    <text evidence="1">Belongs to the ATP-dependent AMP-binding enzyme family.</text>
</comment>
<dbReference type="GO" id="GO:0006631">
    <property type="term" value="P:fatty acid metabolic process"/>
    <property type="evidence" value="ECO:0007669"/>
    <property type="project" value="TreeGrafter"/>
</dbReference>
<dbReference type="Pfam" id="PF13193">
    <property type="entry name" value="AMP-binding_C"/>
    <property type="match status" value="1"/>
</dbReference>
<keyword evidence="2 4" id="KW-0436">Ligase</keyword>
<dbReference type="InterPro" id="IPR025110">
    <property type="entry name" value="AMP-bd_C"/>
</dbReference>
<protein>
    <submittedName>
        <fullName evidence="4">Acyl-CoA synthetases (AMP-forming)/AMP-acid ligases II</fullName>
    </submittedName>
</protein>
<dbReference type="Gene3D" id="3.30.300.30">
    <property type="match status" value="1"/>
</dbReference>
<sequence length="108" mass="11896">MLTLTGRLKELINRGGEKISPLEVDAALIKHPSISEAVCFGVPDEKYGEIVQAAVVLSSDSNEGAIRTFCEQQLADFKIPERVYIVDELPRTATGKIQRRHVAAKFAE</sequence>
<dbReference type="EMBL" id="KF900393">
    <property type="protein sequence ID" value="AIE93397.1"/>
    <property type="molecule type" value="Genomic_DNA"/>
</dbReference>
<reference evidence="4" key="1">
    <citation type="journal article" date="2014" name="Genome Biol. Evol.">
        <title>Pangenome evidence for extensive interdomain horizontal transfer affecting lineage core and shell genes in uncultured planktonic thaumarchaeota and euryarchaeota.</title>
        <authorList>
            <person name="Deschamps P."/>
            <person name="Zivanovic Y."/>
            <person name="Moreira D."/>
            <person name="Rodriguez-Valera F."/>
            <person name="Lopez-Garcia P."/>
        </authorList>
    </citation>
    <scope>NUCLEOTIDE SEQUENCE</scope>
</reference>
<dbReference type="PANTHER" id="PTHR43201">
    <property type="entry name" value="ACYL-COA SYNTHETASE"/>
    <property type="match status" value="1"/>
</dbReference>
<organism evidence="4">
    <name type="scientific">uncultured marine group II/III euryarchaeote AD1000_35_F01</name>
    <dbReference type="NCBI Taxonomy" id="1457758"/>
    <lineage>
        <taxon>Archaea</taxon>
        <taxon>Methanobacteriati</taxon>
        <taxon>Methanobacteriota</taxon>
        <taxon>environmental samples</taxon>
    </lineage>
</organism>
<dbReference type="FunFam" id="3.30.300.30:FF:000007">
    <property type="entry name" value="4-coumarate--CoA ligase 2"/>
    <property type="match status" value="1"/>
</dbReference>
<dbReference type="InterPro" id="IPR045851">
    <property type="entry name" value="AMP-bd_C_sf"/>
</dbReference>
<dbReference type="SUPFAM" id="SSF56801">
    <property type="entry name" value="Acetyl-CoA synthetase-like"/>
    <property type="match status" value="1"/>
</dbReference>
<accession>A0A075FUS5</accession>
<dbReference type="AlphaFoldDB" id="A0A075FUS5"/>
<feature type="domain" description="AMP-binding enzyme C-terminal" evidence="3">
    <location>
        <begin position="23"/>
        <end position="96"/>
    </location>
</feature>
<evidence type="ECO:0000313" key="4">
    <source>
        <dbReference type="EMBL" id="AIE93397.1"/>
    </source>
</evidence>
<name>A0A075FUS5_9EURY</name>
<dbReference type="PANTHER" id="PTHR43201:SF5">
    <property type="entry name" value="MEDIUM-CHAIN ACYL-COA LIGASE ACSF2, MITOCHONDRIAL"/>
    <property type="match status" value="1"/>
</dbReference>
<evidence type="ECO:0000256" key="1">
    <source>
        <dbReference type="ARBA" id="ARBA00006432"/>
    </source>
</evidence>
<evidence type="ECO:0000256" key="2">
    <source>
        <dbReference type="ARBA" id="ARBA00022598"/>
    </source>
</evidence>
<proteinExistence type="inferred from homology"/>
<dbReference type="GO" id="GO:0031956">
    <property type="term" value="F:medium-chain fatty acid-CoA ligase activity"/>
    <property type="evidence" value="ECO:0007669"/>
    <property type="project" value="TreeGrafter"/>
</dbReference>